<feature type="region of interest" description="Disordered" evidence="1">
    <location>
        <begin position="418"/>
        <end position="445"/>
    </location>
</feature>
<evidence type="ECO:0000256" key="1">
    <source>
        <dbReference type="SAM" id="MobiDB-lite"/>
    </source>
</evidence>
<feature type="compositionally biased region" description="Polar residues" evidence="1">
    <location>
        <begin position="506"/>
        <end position="539"/>
    </location>
</feature>
<feature type="compositionally biased region" description="Low complexity" evidence="1">
    <location>
        <begin position="806"/>
        <end position="817"/>
    </location>
</feature>
<feature type="region of interest" description="Disordered" evidence="1">
    <location>
        <begin position="457"/>
        <end position="486"/>
    </location>
</feature>
<feature type="compositionally biased region" description="Basic and acidic residues" evidence="1">
    <location>
        <begin position="256"/>
        <end position="269"/>
    </location>
</feature>
<feature type="compositionally biased region" description="Polar residues" evidence="1">
    <location>
        <begin position="790"/>
        <end position="801"/>
    </location>
</feature>
<dbReference type="RefSeq" id="XP_064704199.1">
    <property type="nucleotide sequence ID" value="XM_064848985.1"/>
</dbReference>
<feature type="region of interest" description="Disordered" evidence="1">
    <location>
        <begin position="256"/>
        <end position="325"/>
    </location>
</feature>
<comment type="caution">
    <text evidence="2">The sequence shown here is derived from an EMBL/GenBank/DDBJ whole genome shotgun (WGS) entry which is preliminary data.</text>
</comment>
<feature type="compositionally biased region" description="Polar residues" evidence="1">
    <location>
        <begin position="457"/>
        <end position="483"/>
    </location>
</feature>
<feature type="region of interest" description="Disordered" evidence="1">
    <location>
        <begin position="771"/>
        <end position="855"/>
    </location>
</feature>
<feature type="compositionally biased region" description="Low complexity" evidence="1">
    <location>
        <begin position="136"/>
        <end position="151"/>
    </location>
</feature>
<feature type="region of interest" description="Disordered" evidence="1">
    <location>
        <begin position="133"/>
        <end position="159"/>
    </location>
</feature>
<feature type="region of interest" description="Disordered" evidence="1">
    <location>
        <begin position="350"/>
        <end position="372"/>
    </location>
</feature>
<evidence type="ECO:0000313" key="2">
    <source>
        <dbReference type="EMBL" id="KAK5048994.1"/>
    </source>
</evidence>
<feature type="compositionally biased region" description="Basic and acidic residues" evidence="1">
    <location>
        <begin position="174"/>
        <end position="192"/>
    </location>
</feature>
<feature type="compositionally biased region" description="Low complexity" evidence="1">
    <location>
        <begin position="839"/>
        <end position="850"/>
    </location>
</feature>
<feature type="region of interest" description="Disordered" evidence="1">
    <location>
        <begin position="889"/>
        <end position="1023"/>
    </location>
</feature>
<dbReference type="AlphaFoldDB" id="A0AAV9N3Y3"/>
<evidence type="ECO:0000313" key="3">
    <source>
        <dbReference type="Proteomes" id="UP001358417"/>
    </source>
</evidence>
<name>A0AAV9N3Y3_9EURO</name>
<dbReference type="GeneID" id="89973593"/>
<feature type="region of interest" description="Disordered" evidence="1">
    <location>
        <begin position="581"/>
        <end position="669"/>
    </location>
</feature>
<accession>A0AAV9N3Y3</accession>
<feature type="compositionally biased region" description="Polar residues" evidence="1">
    <location>
        <begin position="53"/>
        <end position="65"/>
    </location>
</feature>
<proteinExistence type="predicted"/>
<feature type="compositionally biased region" description="Low complexity" evidence="1">
    <location>
        <begin position="604"/>
        <end position="617"/>
    </location>
</feature>
<reference evidence="2 3" key="1">
    <citation type="submission" date="2023-08" db="EMBL/GenBank/DDBJ databases">
        <title>Black Yeasts Isolated from many extreme environments.</title>
        <authorList>
            <person name="Coleine C."/>
            <person name="Stajich J.E."/>
            <person name="Selbmann L."/>
        </authorList>
    </citation>
    <scope>NUCLEOTIDE SEQUENCE [LARGE SCALE GENOMIC DNA]</scope>
    <source>
        <strain evidence="2 3">CCFEE 5792</strain>
    </source>
</reference>
<dbReference type="Proteomes" id="UP001358417">
    <property type="component" value="Unassembled WGS sequence"/>
</dbReference>
<feature type="region of interest" description="Disordered" evidence="1">
    <location>
        <begin position="1"/>
        <end position="98"/>
    </location>
</feature>
<feature type="compositionally biased region" description="Basic and acidic residues" evidence="1">
    <location>
        <begin position="1"/>
        <end position="50"/>
    </location>
</feature>
<sequence length="1023" mass="106658">MYQELRNDNILRLPDENGHRLEQDDDRLPNNEPSNDRECSQQDTKAETRKRGNVTSRFETETNSVQEHDEDCHHAGRSKEHGDDFHPTEKPGGSVNTQTQVPANVCPSGMSAAVAAVSDGDVGMIDGNTKPVSKLPTTATSATSPVSGPAPWGSTLDTKPATDASEVYLRRRHGSEDSLDRVSRVLSSDRRTTPKSSTDGFCENARIGTTSSGITRIVAASNSGAGTPAQQVAAEEAMGDVAKDMVSEQILASSIEEKTEKHIPAERAFSEVPPTPSAPPPPPQLSQPQTSPTGKPSATKDQTPSTQGAEVPRTPGATDMAGTRVSDMVNHKTTNQVVAMATLRSTGVVRRPAGTSPASSVMTKNTSVQPIEEPEKKLISTGTTSPPASNVLQPGVVHLSHEVAPFQIEHTIGIQAPSEHSQTVSENPSASAPPGQSLESTGVSSRQTEAFIDMIQNQPLPVTDIMSNESRPLNPPTNSAQQRSLSVKVVPSSSLGTSITVVESGNVSQTEHMVSQKQIPSSTASAPQDKTLPPKTTSLAKPRPLAKSTQGGARASQVPNSERIRDEITIMNSSVLKQTPALFTLNPETRRLPPTGMVGKDGQTSQAPSAPTSQSSSRLTPQAPLSKPQSGVSVASRAPIKRPPPNATGQETLSSPLVPPTSRNTSAADLDSRWKMISISTSPSAVTAINTKLAGKDSRWKLLPPFTNAPPTPQKEVVSGHASNWKLLPPFAPLISAPTPYTSQMPRNTRSIGTQTVSTVSMSTQTAAKLSAAVNPSAASHPVKVPPTKAPNTRAPSNPGISTERPPSASPSGPISAQNSATTAQSIVPIASTRPPIKKPAAATGAPTAIKKTRELLTPGTEQTIITPKPMSPAARAPSVGGLLTVLEPNSENRRASMGSVPARKPSPALPPEIAAWVKLSTSKPAPDSAALATTEPKTPAPKRAPGAGGTAAVASKPPPRRTPPTTGGSATVPSNAPAQRATRVAGSPAAAPPRAFPPAPPMPDSFKKMPTRKAPPVAIVSS</sequence>
<feature type="compositionally biased region" description="Pro residues" evidence="1">
    <location>
        <begin position="273"/>
        <end position="285"/>
    </location>
</feature>
<protein>
    <submittedName>
        <fullName evidence="2">Uncharacterized protein</fullName>
    </submittedName>
</protein>
<feature type="compositionally biased region" description="Polar residues" evidence="1">
    <location>
        <begin position="968"/>
        <end position="978"/>
    </location>
</feature>
<feature type="compositionally biased region" description="Pro residues" evidence="1">
    <location>
        <begin position="991"/>
        <end position="1004"/>
    </location>
</feature>
<feature type="compositionally biased region" description="Polar residues" evidence="1">
    <location>
        <begin position="294"/>
        <end position="308"/>
    </location>
</feature>
<feature type="compositionally biased region" description="Polar residues" evidence="1">
    <location>
        <begin position="418"/>
        <end position="430"/>
    </location>
</feature>
<gene>
    <name evidence="2" type="ORF">LTR84_005416</name>
</gene>
<feature type="compositionally biased region" description="Polar residues" evidence="1">
    <location>
        <begin position="356"/>
        <end position="369"/>
    </location>
</feature>
<feature type="compositionally biased region" description="Polar residues" evidence="1">
    <location>
        <begin position="647"/>
        <end position="667"/>
    </location>
</feature>
<feature type="compositionally biased region" description="Basic and acidic residues" evidence="1">
    <location>
        <begin position="66"/>
        <end position="89"/>
    </location>
</feature>
<feature type="region of interest" description="Disordered" evidence="1">
    <location>
        <begin position="506"/>
        <end position="564"/>
    </location>
</feature>
<dbReference type="EMBL" id="JAVRRD010000020">
    <property type="protein sequence ID" value="KAK5048994.1"/>
    <property type="molecule type" value="Genomic_DNA"/>
</dbReference>
<feature type="region of interest" description="Disordered" evidence="1">
    <location>
        <begin position="174"/>
        <end position="202"/>
    </location>
</feature>
<organism evidence="2 3">
    <name type="scientific">Exophiala bonariae</name>
    <dbReference type="NCBI Taxonomy" id="1690606"/>
    <lineage>
        <taxon>Eukaryota</taxon>
        <taxon>Fungi</taxon>
        <taxon>Dikarya</taxon>
        <taxon>Ascomycota</taxon>
        <taxon>Pezizomycotina</taxon>
        <taxon>Eurotiomycetes</taxon>
        <taxon>Chaetothyriomycetidae</taxon>
        <taxon>Chaetothyriales</taxon>
        <taxon>Herpotrichiellaceae</taxon>
        <taxon>Exophiala</taxon>
    </lineage>
</organism>
<keyword evidence="3" id="KW-1185">Reference proteome</keyword>